<dbReference type="PROSITE" id="PS50837">
    <property type="entry name" value="NACHT"/>
    <property type="match status" value="1"/>
</dbReference>
<organism evidence="3 4">
    <name type="scientific">Coleofasciculus chthonoplastes PCC 7420</name>
    <dbReference type="NCBI Taxonomy" id="118168"/>
    <lineage>
        <taxon>Bacteria</taxon>
        <taxon>Bacillati</taxon>
        <taxon>Cyanobacteriota</taxon>
        <taxon>Cyanophyceae</taxon>
        <taxon>Coleofasciculales</taxon>
        <taxon>Coleofasciculaceae</taxon>
        <taxon>Coleofasciculus</taxon>
    </lineage>
</organism>
<accession>B4W1B6</accession>
<dbReference type="InterPro" id="IPR027417">
    <property type="entry name" value="P-loop_NTPase"/>
</dbReference>
<dbReference type="Proteomes" id="UP000003835">
    <property type="component" value="Unassembled WGS sequence"/>
</dbReference>
<dbReference type="HOGENOM" id="CLU_291293_0_0_3"/>
<dbReference type="Pfam" id="PF05729">
    <property type="entry name" value="NACHT"/>
    <property type="match status" value="1"/>
</dbReference>
<evidence type="ECO:0000256" key="1">
    <source>
        <dbReference type="SAM" id="Coils"/>
    </source>
</evidence>
<feature type="coiled-coil region" evidence="1">
    <location>
        <begin position="819"/>
        <end position="846"/>
    </location>
</feature>
<dbReference type="AlphaFoldDB" id="B4W1B6"/>
<dbReference type="SUPFAM" id="SSF52540">
    <property type="entry name" value="P-loop containing nucleoside triphosphate hydrolases"/>
    <property type="match status" value="1"/>
</dbReference>
<keyword evidence="1" id="KW-0175">Coiled coil</keyword>
<evidence type="ECO:0000313" key="3">
    <source>
        <dbReference type="EMBL" id="EDX72139.1"/>
    </source>
</evidence>
<evidence type="ECO:0000259" key="2">
    <source>
        <dbReference type="PROSITE" id="PS50837"/>
    </source>
</evidence>
<dbReference type="STRING" id="118168.MC7420_7619"/>
<reference evidence="3 4" key="1">
    <citation type="submission" date="2008-07" db="EMBL/GenBank/DDBJ databases">
        <authorList>
            <person name="Tandeau de Marsac N."/>
            <person name="Ferriera S."/>
            <person name="Johnson J."/>
            <person name="Kravitz S."/>
            <person name="Beeson K."/>
            <person name="Sutton G."/>
            <person name="Rogers Y.-H."/>
            <person name="Friedman R."/>
            <person name="Frazier M."/>
            <person name="Venter J.C."/>
        </authorList>
    </citation>
    <scope>NUCLEOTIDE SEQUENCE [LARGE SCALE GENOMIC DNA]</scope>
    <source>
        <strain evidence="3 4">PCC 7420</strain>
    </source>
</reference>
<name>B4W1B6_9CYAN</name>
<dbReference type="PANTHER" id="PTHR46844:SF1">
    <property type="entry name" value="SLR5058 PROTEIN"/>
    <property type="match status" value="1"/>
</dbReference>
<dbReference type="RefSeq" id="WP_006104992.1">
    <property type="nucleotide sequence ID" value="NZ_DS989867.1"/>
</dbReference>
<dbReference type="InterPro" id="IPR007111">
    <property type="entry name" value="NACHT_NTPase"/>
</dbReference>
<gene>
    <name evidence="3" type="ORF">MC7420_7619</name>
</gene>
<evidence type="ECO:0000313" key="4">
    <source>
        <dbReference type="Proteomes" id="UP000003835"/>
    </source>
</evidence>
<dbReference type="OrthoDB" id="135105at2"/>
<sequence>MEPNLTLISKGLSPLLAPVSRQIGKHLIGEEILERRKLNETALQPVLQKAAETVSERIQCYEPAEIDQICLFLESPPAETIVRQIYAAQLSDHPQNNFELIRQEWLAAFSDYTNIPESELQDAANLILDDLIEGCEEALQIAIDRGRLSAHDAKSAFRHQIVRDEIATIQKTLNLLTAPRKPDIKAILTFEENYRQQVGERHKYIIPPDFDKAQKLPINRLYVCPNFIPTPTKQTNQPESLKIKTFLASIYRVVLLGNPGGGKSTFTQKFAHVLATCYSERPFAGRQVTPILVILRDYGAKKKQINCSIVQYIETKANSDYQTPPPPRAFEYLLLTGRVVVIFDGLDELLDTSYRREISSDIELFCNLYPSVPVLVTSREVGYDQAPLDPEKFEVFRLAPFDENQVKEYVTTWFKVNEEPEEKGEAFLNESQFVSDLRSNPLMLALMCNLYRREGYIPRNRPEVYKECAEMLFETWDKNRDIPVEFRFEDNIRPAVAHLAYWIYTDEDLQGGVTERQLIVKLSQYWLENYFDDRDKAERAAREFIKLCRGRVWVFTGIGTTADGEELYQFTYRTFLEYFTALYLFRTQETAKELAEFLLPKIAQKEWDVVAQLAFQIKSKNPEGAGDKLLTTVLYAVREAEAEEAENLLSFAARCLEFMVPSAKVTRKITKACIEYLLESGIKLINLDEYSQGSSINFIRSGKTLLLLNAATENQGTIAESLEKLLIERFKKNSDEREALVLFEISSHLWQGVSQKIFDACYDCMEQLYPKYFLPCHIAWQDGRISVGNLINWHGTDSLFCDAIFSIFSDGWGSVAECLMQFMNKYRDLYNEMTDVESQLNDLREIGKILLYSSQPWINGERYDTEILSRFRCFYGDNLQKSLEQGSDVIFGVFAVLSTALELEQISYPDDAPFLVDELLEDDWYCFGGIRWILIARFQPVPDDKVQAEMDRCGFSLEQQDFIWRWIRREINLVADTEEEEEIF</sequence>
<dbReference type="Gene3D" id="3.40.50.300">
    <property type="entry name" value="P-loop containing nucleotide triphosphate hydrolases"/>
    <property type="match status" value="1"/>
</dbReference>
<dbReference type="EMBL" id="DS989867">
    <property type="protein sequence ID" value="EDX72139.1"/>
    <property type="molecule type" value="Genomic_DNA"/>
</dbReference>
<dbReference type="PANTHER" id="PTHR46844">
    <property type="entry name" value="SLR5058 PROTEIN"/>
    <property type="match status" value="1"/>
</dbReference>
<keyword evidence="4" id="KW-1185">Reference proteome</keyword>
<protein>
    <submittedName>
        <fullName evidence="3">NACHT domain family</fullName>
    </submittedName>
</protein>
<feature type="domain" description="NACHT" evidence="2">
    <location>
        <begin position="251"/>
        <end position="453"/>
    </location>
</feature>
<dbReference type="eggNOG" id="COG5635">
    <property type="taxonomic scope" value="Bacteria"/>
</dbReference>
<proteinExistence type="predicted"/>